<dbReference type="RefSeq" id="WP_316698817.1">
    <property type="nucleotide sequence ID" value="NZ_CP136336.1"/>
</dbReference>
<dbReference type="InterPro" id="IPR016516">
    <property type="entry name" value="UCP07580"/>
</dbReference>
<dbReference type="GO" id="GO:0016787">
    <property type="term" value="F:hydrolase activity"/>
    <property type="evidence" value="ECO:0007669"/>
    <property type="project" value="UniProtKB-KW"/>
</dbReference>
<organism evidence="1 2">
    <name type="scientific">Piscinibacter gummiphilus</name>
    <dbReference type="NCBI Taxonomy" id="946333"/>
    <lineage>
        <taxon>Bacteria</taxon>
        <taxon>Pseudomonadati</taxon>
        <taxon>Pseudomonadota</taxon>
        <taxon>Betaproteobacteria</taxon>
        <taxon>Burkholderiales</taxon>
        <taxon>Sphaerotilaceae</taxon>
        <taxon>Piscinibacter</taxon>
    </lineage>
</organism>
<keyword evidence="2" id="KW-1185">Reference proteome</keyword>
<sequence length="273" mass="31967">MTTDLVVRRLLIDLEADIPRRWCGGDAFRTALFNALSMSFPLGEQFFIDSLRAGMKQLPDDQRERFAKEVQGFIGQEATHRRIHGLFNAHLDKQGFTNAWEKRIEKRTPIFDEVDARHLVAATAATEHFTAILAEWMLRNTWALDDAEPRLRTMWMWHASEESEHRSTAFDVYQALGGNHEWRVKWFKNVTVLFITDVTRQTLRNLWDDGALFSLKTWRSAWTYLFGKCGLVRETYGPWKAYLREDFHPRQQDDQLSRDWLQANAAQFSVVGK</sequence>
<dbReference type="PIRSF" id="PIRSF007580">
    <property type="entry name" value="UCP07580"/>
    <property type="match status" value="1"/>
</dbReference>
<dbReference type="EC" id="3.-.-.-" evidence="1"/>
<accession>A0ABZ0CN31</accession>
<dbReference type="PANTHER" id="PTHR39456">
    <property type="entry name" value="METAL-DEPENDENT HYDROLASE"/>
    <property type="match status" value="1"/>
</dbReference>
<proteinExistence type="predicted"/>
<evidence type="ECO:0000313" key="2">
    <source>
        <dbReference type="Proteomes" id="UP001303946"/>
    </source>
</evidence>
<reference evidence="1 2" key="1">
    <citation type="submission" date="2023-10" db="EMBL/GenBank/DDBJ databases">
        <title>Bacteria for the degradation of biodegradable plastic PBAT(Polybutylene adipate terephthalate).</title>
        <authorList>
            <person name="Weon H.-Y."/>
            <person name="Yeon J."/>
        </authorList>
    </citation>
    <scope>NUCLEOTIDE SEQUENCE [LARGE SCALE GENOMIC DNA]</scope>
    <source>
        <strain evidence="1 2">SBD 7-3</strain>
    </source>
</reference>
<dbReference type="EMBL" id="CP136336">
    <property type="protein sequence ID" value="WOB06394.1"/>
    <property type="molecule type" value="Genomic_DNA"/>
</dbReference>
<dbReference type="Proteomes" id="UP001303946">
    <property type="component" value="Chromosome"/>
</dbReference>
<gene>
    <name evidence="1" type="ORF">RXV79_15845</name>
</gene>
<evidence type="ECO:0000313" key="1">
    <source>
        <dbReference type="EMBL" id="WOB06394.1"/>
    </source>
</evidence>
<name>A0ABZ0CN31_9BURK</name>
<keyword evidence="1" id="KW-0378">Hydrolase</keyword>
<dbReference type="PANTHER" id="PTHR39456:SF1">
    <property type="entry name" value="METAL-DEPENDENT HYDROLASE"/>
    <property type="match status" value="1"/>
</dbReference>
<protein>
    <submittedName>
        <fullName evidence="1">Metal-dependent hydrolase</fullName>
        <ecNumber evidence="1">3.-.-.-</ecNumber>
    </submittedName>
</protein>
<dbReference type="Pfam" id="PF10118">
    <property type="entry name" value="Metal_hydrol"/>
    <property type="match status" value="1"/>
</dbReference>